<name>A0A499UTR7_9ACTN</name>
<evidence type="ECO:0000256" key="1">
    <source>
        <dbReference type="SAM" id="MobiDB-lite"/>
    </source>
</evidence>
<accession>A0A499UTR7</accession>
<dbReference type="EMBL" id="AP019620">
    <property type="protein sequence ID" value="BBJ40671.1"/>
    <property type="molecule type" value="Genomic_DNA"/>
</dbReference>
<dbReference type="AlphaFoldDB" id="A0A499UTR7"/>
<dbReference type="Proteomes" id="UP000463951">
    <property type="component" value="Chromosome"/>
</dbReference>
<sequence length="77" mass="7962">MPAIARRWPPARLRSGGGSGSETYAQVCGGAHRGHASTAVKPLDAGTDAEFPGIWGWDVTPHNGGCDTESDDGTALR</sequence>
<organism evidence="2 3">
    <name type="scientific">Streptomyces antimycoticus</name>
    <dbReference type="NCBI Taxonomy" id="68175"/>
    <lineage>
        <taxon>Bacteria</taxon>
        <taxon>Bacillati</taxon>
        <taxon>Actinomycetota</taxon>
        <taxon>Actinomycetes</taxon>
        <taxon>Kitasatosporales</taxon>
        <taxon>Streptomycetaceae</taxon>
        <taxon>Streptomyces</taxon>
        <taxon>Streptomyces violaceusniger group</taxon>
    </lineage>
</organism>
<evidence type="ECO:0000313" key="3">
    <source>
        <dbReference type="Proteomes" id="UP000463951"/>
    </source>
</evidence>
<protein>
    <submittedName>
        <fullName evidence="2">Uncharacterized protein</fullName>
    </submittedName>
</protein>
<proteinExistence type="predicted"/>
<feature type="region of interest" description="Disordered" evidence="1">
    <location>
        <begin position="1"/>
        <end position="24"/>
    </location>
</feature>
<gene>
    <name evidence="2" type="ORF">SSPO_033890</name>
</gene>
<evidence type="ECO:0000313" key="2">
    <source>
        <dbReference type="EMBL" id="BBJ40671.1"/>
    </source>
</evidence>
<reference evidence="2 3" key="1">
    <citation type="journal article" date="2020" name="Int. J. Syst. Evol. Microbiol.">
        <title>Reclassification of Streptomyces castelarensis and Streptomyces sporoclivatus as later heterotypic synonyms of Streptomyces antimycoticus.</title>
        <authorList>
            <person name="Komaki H."/>
            <person name="Tamura T."/>
        </authorList>
    </citation>
    <scope>NUCLEOTIDE SEQUENCE [LARGE SCALE GENOMIC DNA]</scope>
    <source>
        <strain evidence="2 3">NBRC 100767</strain>
    </source>
</reference>